<protein>
    <recommendedName>
        <fullName evidence="2">Mannose-binding protein C</fullName>
    </recommendedName>
    <alternativeName>
        <fullName evidence="17">Mannan-binding protein</fullName>
    </alternativeName>
</protein>
<keyword evidence="16" id="KW-0379">Hydroxylation</keyword>
<dbReference type="InterPro" id="IPR016186">
    <property type="entry name" value="C-type_lectin-like/link_sf"/>
</dbReference>
<keyword evidence="15" id="KW-1015">Disulfide bond</keyword>
<dbReference type="GO" id="GO:0001867">
    <property type="term" value="P:complement activation, lectin pathway"/>
    <property type="evidence" value="ECO:0007669"/>
    <property type="project" value="UniProtKB-KW"/>
</dbReference>
<dbReference type="Pfam" id="PF00059">
    <property type="entry name" value="Lectin_C"/>
    <property type="match status" value="1"/>
</dbReference>
<dbReference type="PROSITE" id="PS00615">
    <property type="entry name" value="C_TYPE_LECTIN_1"/>
    <property type="match status" value="1"/>
</dbReference>
<evidence type="ECO:0000256" key="18">
    <source>
        <dbReference type="SAM" id="MobiDB-lite"/>
    </source>
</evidence>
<evidence type="ECO:0000256" key="17">
    <source>
        <dbReference type="ARBA" id="ARBA00032886"/>
    </source>
</evidence>
<name>A0A6P6ERF6_OCTDE</name>
<evidence type="ECO:0000256" key="11">
    <source>
        <dbReference type="ARBA" id="ARBA00023035"/>
    </source>
</evidence>
<evidence type="ECO:0000256" key="6">
    <source>
        <dbReference type="ARBA" id="ARBA00022734"/>
    </source>
</evidence>
<keyword evidence="6" id="KW-0430">Lectin</keyword>
<evidence type="ECO:0000256" key="1">
    <source>
        <dbReference type="ARBA" id="ARBA00004613"/>
    </source>
</evidence>
<dbReference type="FunFam" id="3.10.100.10:FF:000088">
    <property type="entry name" value="Mannose-binding protein A"/>
    <property type="match status" value="1"/>
</dbReference>
<evidence type="ECO:0000256" key="8">
    <source>
        <dbReference type="ARBA" id="ARBA00022837"/>
    </source>
</evidence>
<dbReference type="InterPro" id="IPR001304">
    <property type="entry name" value="C-type_lectin-like"/>
</dbReference>
<evidence type="ECO:0000256" key="12">
    <source>
        <dbReference type="ARBA" id="ARBA00023054"/>
    </source>
</evidence>
<evidence type="ECO:0000313" key="21">
    <source>
        <dbReference type="Proteomes" id="UP000515203"/>
    </source>
</evidence>
<evidence type="ECO:0000256" key="5">
    <source>
        <dbReference type="ARBA" id="ARBA00022729"/>
    </source>
</evidence>
<dbReference type="PROSITE" id="PS50041">
    <property type="entry name" value="C_TYPE_LECTIN_2"/>
    <property type="match status" value="1"/>
</dbReference>
<dbReference type="SMART" id="SM00034">
    <property type="entry name" value="CLECT"/>
    <property type="match status" value="1"/>
</dbReference>
<evidence type="ECO:0000256" key="2">
    <source>
        <dbReference type="ARBA" id="ARBA00021805"/>
    </source>
</evidence>
<keyword evidence="4" id="KW-0399">Innate immunity</keyword>
<reference evidence="22" key="1">
    <citation type="submission" date="2025-08" db="UniProtKB">
        <authorList>
            <consortium name="RefSeq"/>
        </authorList>
    </citation>
    <scope>IDENTIFICATION</scope>
</reference>
<evidence type="ECO:0000256" key="4">
    <source>
        <dbReference type="ARBA" id="ARBA00022588"/>
    </source>
</evidence>
<dbReference type="CTD" id="4153"/>
<evidence type="ECO:0000256" key="19">
    <source>
        <dbReference type="SAM" id="SignalP"/>
    </source>
</evidence>
<dbReference type="AlphaFoldDB" id="A0A6P6ERF6"/>
<dbReference type="GO" id="GO:0005581">
    <property type="term" value="C:collagen trimer"/>
    <property type="evidence" value="ECO:0007669"/>
    <property type="project" value="UniProtKB-KW"/>
</dbReference>
<feature type="domain" description="C-type lectin" evidence="20">
    <location>
        <begin position="131"/>
        <end position="242"/>
    </location>
</feature>
<dbReference type="PANTHER" id="PTHR24024:SF34">
    <property type="entry name" value="MANNOSE-BINDING PROTEIN C"/>
    <property type="match status" value="1"/>
</dbReference>
<feature type="compositionally biased region" description="Basic and acidic residues" evidence="18">
    <location>
        <begin position="45"/>
        <end position="60"/>
    </location>
</feature>
<evidence type="ECO:0000256" key="10">
    <source>
        <dbReference type="ARBA" id="ARBA00022875"/>
    </source>
</evidence>
<feature type="signal peptide" evidence="19">
    <location>
        <begin position="1"/>
        <end position="18"/>
    </location>
</feature>
<dbReference type="Proteomes" id="UP000515203">
    <property type="component" value="Unplaced"/>
</dbReference>
<keyword evidence="12" id="KW-0175">Coiled coil</keyword>
<dbReference type="GO" id="GO:0005537">
    <property type="term" value="F:D-mannose binding"/>
    <property type="evidence" value="ECO:0007669"/>
    <property type="project" value="UniProtKB-KW"/>
</dbReference>
<comment type="subcellular location">
    <subcellularLocation>
        <location evidence="1">Secreted</location>
    </subcellularLocation>
</comment>
<keyword evidence="9" id="KW-0391">Immunity</keyword>
<accession>A0A6P6ERF6</accession>
<dbReference type="GeneID" id="101561965"/>
<dbReference type="PANTHER" id="PTHR24024">
    <property type="entry name" value="PULMONARY SURFACTANT-ASSOCIATED PROTEIN A"/>
    <property type="match status" value="1"/>
</dbReference>
<gene>
    <name evidence="22" type="primary">Mbl2</name>
</gene>
<organism evidence="21 22">
    <name type="scientific">Octodon degus</name>
    <name type="common">Degu</name>
    <name type="synonym">Sciurus degus</name>
    <dbReference type="NCBI Taxonomy" id="10160"/>
    <lineage>
        <taxon>Eukaryota</taxon>
        <taxon>Metazoa</taxon>
        <taxon>Chordata</taxon>
        <taxon>Craniata</taxon>
        <taxon>Vertebrata</taxon>
        <taxon>Euteleostomi</taxon>
        <taxon>Mammalia</taxon>
        <taxon>Eutheria</taxon>
        <taxon>Euarchontoglires</taxon>
        <taxon>Glires</taxon>
        <taxon>Rodentia</taxon>
        <taxon>Hystricomorpha</taxon>
        <taxon>Octodontidae</taxon>
        <taxon>Octodon</taxon>
    </lineage>
</organism>
<evidence type="ECO:0000256" key="16">
    <source>
        <dbReference type="ARBA" id="ARBA00023278"/>
    </source>
</evidence>
<keyword evidence="13" id="KW-0176">Collagen</keyword>
<dbReference type="InterPro" id="IPR008160">
    <property type="entry name" value="Collagen"/>
</dbReference>
<evidence type="ECO:0000256" key="13">
    <source>
        <dbReference type="ARBA" id="ARBA00023119"/>
    </source>
</evidence>
<feature type="chain" id="PRO_5028387050" description="Mannose-binding protein C" evidence="19">
    <location>
        <begin position="19"/>
        <end position="245"/>
    </location>
</feature>
<evidence type="ECO:0000256" key="15">
    <source>
        <dbReference type="ARBA" id="ARBA00023157"/>
    </source>
</evidence>
<keyword evidence="5 19" id="KW-0732">Signal</keyword>
<evidence type="ECO:0000256" key="3">
    <source>
        <dbReference type="ARBA" id="ARBA00022525"/>
    </source>
</evidence>
<dbReference type="OrthoDB" id="10255512at2759"/>
<keyword evidence="3" id="KW-0964">Secreted</keyword>
<keyword evidence="11" id="KW-0465">Mannose-binding</keyword>
<dbReference type="Pfam" id="PF01391">
    <property type="entry name" value="Collagen"/>
    <property type="match status" value="1"/>
</dbReference>
<keyword evidence="14" id="KW-1018">Complement activation lectin pathway</keyword>
<dbReference type="SUPFAM" id="SSF56436">
    <property type="entry name" value="C-type lectin-like"/>
    <property type="match status" value="1"/>
</dbReference>
<dbReference type="GO" id="GO:0006958">
    <property type="term" value="P:complement activation, classical pathway"/>
    <property type="evidence" value="ECO:0007669"/>
    <property type="project" value="UniProtKB-KW"/>
</dbReference>
<dbReference type="GO" id="GO:0005615">
    <property type="term" value="C:extracellular space"/>
    <property type="evidence" value="ECO:0007669"/>
    <property type="project" value="UniProtKB-ARBA"/>
</dbReference>
<keyword evidence="7" id="KW-0677">Repeat</keyword>
<dbReference type="InterPro" id="IPR016187">
    <property type="entry name" value="CTDL_fold"/>
</dbReference>
<sequence>MSLFAPLLLLLGVSMLHSETVTDEDVRTCPVVTCASPGLNGFPGKDGHDGAKGEKGEPGEGLRGLQGPPGKLGPPGPPGSPGTKGAMGLKGDPGQCPVCDDRSRHDIETQALWNEVEQIKTWLFFSLGKKVGKKFYLSRHERRSFDRVQALCTQFQASVPTPRNAEENRAIRNVAHENPFLGITDERNEGEFVDRKGIRPSYTNWNNGEPNNAGSNEDCVAILRDGKWNDVPCSDAFEAVCEWSV</sequence>
<dbReference type="FunCoup" id="A0A6P6ERF6">
    <property type="interactions" value="160"/>
</dbReference>
<evidence type="ECO:0000313" key="22">
    <source>
        <dbReference type="RefSeq" id="XP_023574914.1"/>
    </source>
</evidence>
<feature type="compositionally biased region" description="Pro residues" evidence="18">
    <location>
        <begin position="71"/>
        <end position="80"/>
    </location>
</feature>
<dbReference type="GO" id="GO:0005771">
    <property type="term" value="C:multivesicular body"/>
    <property type="evidence" value="ECO:0007669"/>
    <property type="project" value="TreeGrafter"/>
</dbReference>
<evidence type="ECO:0000259" key="20">
    <source>
        <dbReference type="PROSITE" id="PS50041"/>
    </source>
</evidence>
<keyword evidence="21" id="KW-1185">Reference proteome</keyword>
<dbReference type="InterPro" id="IPR018378">
    <property type="entry name" value="C-type_lectin_CS"/>
</dbReference>
<keyword evidence="8" id="KW-0106">Calcium</keyword>
<evidence type="ECO:0000256" key="14">
    <source>
        <dbReference type="ARBA" id="ARBA00023153"/>
    </source>
</evidence>
<keyword evidence="10" id="KW-0180">Complement pathway</keyword>
<evidence type="ECO:0000256" key="9">
    <source>
        <dbReference type="ARBA" id="ARBA00022859"/>
    </source>
</evidence>
<dbReference type="InParanoid" id="A0A6P6ERF6"/>
<evidence type="ECO:0000256" key="7">
    <source>
        <dbReference type="ARBA" id="ARBA00022737"/>
    </source>
</evidence>
<dbReference type="Gene3D" id="3.10.100.10">
    <property type="entry name" value="Mannose-Binding Protein A, subunit A"/>
    <property type="match status" value="1"/>
</dbReference>
<proteinExistence type="predicted"/>
<feature type="region of interest" description="Disordered" evidence="18">
    <location>
        <begin position="40"/>
        <end position="100"/>
    </location>
</feature>
<dbReference type="RefSeq" id="XP_023574914.1">
    <property type="nucleotide sequence ID" value="XM_023719146.1"/>
</dbReference>
<dbReference type="InterPro" id="IPR051077">
    <property type="entry name" value="Ca-dependent_lectin"/>
</dbReference>